<accession>A0ABQ9HBS1</accession>
<comment type="caution">
    <text evidence="1">The sequence shown here is derived from an EMBL/GenBank/DDBJ whole genome shotgun (WGS) entry which is preliminary data.</text>
</comment>
<protein>
    <recommendedName>
        <fullName evidence="3">Gamma-glutamylcyclotransferase AIG2-like domain-containing protein</fullName>
    </recommendedName>
</protein>
<dbReference type="Proteomes" id="UP001159363">
    <property type="component" value="Chromosome 5"/>
</dbReference>
<keyword evidence="2" id="KW-1185">Reference proteome</keyword>
<evidence type="ECO:0000313" key="1">
    <source>
        <dbReference type="EMBL" id="KAJ8881646.1"/>
    </source>
</evidence>
<organism evidence="1 2">
    <name type="scientific">Dryococelus australis</name>
    <dbReference type="NCBI Taxonomy" id="614101"/>
    <lineage>
        <taxon>Eukaryota</taxon>
        <taxon>Metazoa</taxon>
        <taxon>Ecdysozoa</taxon>
        <taxon>Arthropoda</taxon>
        <taxon>Hexapoda</taxon>
        <taxon>Insecta</taxon>
        <taxon>Pterygota</taxon>
        <taxon>Neoptera</taxon>
        <taxon>Polyneoptera</taxon>
        <taxon>Phasmatodea</taxon>
        <taxon>Verophasmatodea</taxon>
        <taxon>Anareolatae</taxon>
        <taxon>Phasmatidae</taxon>
        <taxon>Eurycanthinae</taxon>
        <taxon>Dryococelus</taxon>
    </lineage>
</organism>
<proteinExistence type="predicted"/>
<name>A0ABQ9HBS1_9NEOP</name>
<dbReference type="EMBL" id="JARBHB010000006">
    <property type="protein sequence ID" value="KAJ8881646.1"/>
    <property type="molecule type" value="Genomic_DNA"/>
</dbReference>
<evidence type="ECO:0008006" key="3">
    <source>
        <dbReference type="Google" id="ProtNLM"/>
    </source>
</evidence>
<reference evidence="1 2" key="1">
    <citation type="submission" date="2023-02" db="EMBL/GenBank/DDBJ databases">
        <title>LHISI_Scaffold_Assembly.</title>
        <authorList>
            <person name="Stuart O.P."/>
            <person name="Cleave R."/>
            <person name="Magrath M.J.L."/>
            <person name="Mikheyev A.S."/>
        </authorList>
    </citation>
    <scope>NUCLEOTIDE SEQUENCE [LARGE SCALE GENOMIC DNA]</scope>
    <source>
        <strain evidence="1">Daus_M_001</strain>
        <tissue evidence="1">Leg muscle</tissue>
    </source>
</reference>
<evidence type="ECO:0000313" key="2">
    <source>
        <dbReference type="Proteomes" id="UP001159363"/>
    </source>
</evidence>
<gene>
    <name evidence="1" type="ORF">PR048_018132</name>
</gene>
<sequence>MGPQWIFVYGTLLSEASGSQWIERSQVGLQRPVARAIASSVARALSSEAAVVQWLEYSLVGDHITPVAREIPNHGHGIRGKSSSQPACSVPTTILVASEICCVVVASPHSSGSSSFDSPFIILTRPGIEQDLEKRGLQQQYFWRGSTMEDKPQAVGHMIPAPSCSPLAGALPGKSHRILHCTYPVPFCPNGPAKRRHVEDILGDLFDLEWLEIEGIYADARALWLIRYSSHVRVSPLSLTDIEHKAKSLPRKPACNHGNKVFGCNDLSIQVGFRNSKFRMYVRTTYVQGSLLKRNTEEIFDQKHTIRGNKIHYSICTLWKAYNNENSASLGVKYHFFRNIFIHDSNISFNTPPIDECSGCIRLKALISSANGTKKNDLMVQHRLHKLKSKAFYDILKTERPSVLKLSCDCQKNLLLPKVSDQSACYNRQ</sequence>